<dbReference type="EMBL" id="CAADFN010000022">
    <property type="protein sequence ID" value="VFK16264.1"/>
    <property type="molecule type" value="Genomic_DNA"/>
</dbReference>
<proteinExistence type="predicted"/>
<dbReference type="AlphaFoldDB" id="A0A450WGW5"/>
<accession>A0A450WGW5</accession>
<sequence>MNESTKRNDEDDDDYKSPYLENDADYALAMDVLKLLHGLTPGQVKQVLRAAECMVDSLCVLDIKKLEFARADAIWHRVAGLSPSTDGHGASRLCPSCERRIDDR</sequence>
<evidence type="ECO:0000256" key="1">
    <source>
        <dbReference type="SAM" id="MobiDB-lite"/>
    </source>
</evidence>
<gene>
    <name evidence="2" type="ORF">BECKLFY1418C_GA0070996_102224</name>
</gene>
<feature type="region of interest" description="Disordered" evidence="1">
    <location>
        <begin position="83"/>
        <end position="104"/>
    </location>
</feature>
<organism evidence="2">
    <name type="scientific">Candidatus Kentrum sp. LFY</name>
    <dbReference type="NCBI Taxonomy" id="2126342"/>
    <lineage>
        <taxon>Bacteria</taxon>
        <taxon>Pseudomonadati</taxon>
        <taxon>Pseudomonadota</taxon>
        <taxon>Gammaproteobacteria</taxon>
        <taxon>Candidatus Kentrum</taxon>
    </lineage>
</organism>
<reference evidence="2" key="1">
    <citation type="submission" date="2019-02" db="EMBL/GenBank/DDBJ databases">
        <authorList>
            <person name="Gruber-Vodicka R. H."/>
            <person name="Seah K. B. B."/>
        </authorList>
    </citation>
    <scope>NUCLEOTIDE SEQUENCE</scope>
    <source>
        <strain evidence="2">BECK_BY7</strain>
    </source>
</reference>
<protein>
    <submittedName>
        <fullName evidence="2">Uncharacterized protein</fullName>
    </submittedName>
</protein>
<name>A0A450WGW5_9GAMM</name>
<evidence type="ECO:0000313" key="2">
    <source>
        <dbReference type="EMBL" id="VFK16264.1"/>
    </source>
</evidence>